<evidence type="ECO:0000313" key="2">
    <source>
        <dbReference type="EMBL" id="EGL53858.1"/>
    </source>
</evidence>
<comment type="caution">
    <text evidence="2">The sequence shown here is derived from an EMBL/GenBank/DDBJ whole genome shotgun (WGS) entry which is preliminary data.</text>
</comment>
<protein>
    <submittedName>
        <fullName evidence="2">Serine/threonine protein kinase</fullName>
    </submittedName>
</protein>
<proteinExistence type="predicted"/>
<dbReference type="Gene3D" id="1.10.510.10">
    <property type="entry name" value="Transferase(Phosphotransferase) domain 1"/>
    <property type="match status" value="1"/>
</dbReference>
<dbReference type="Pfam" id="PF00069">
    <property type="entry name" value="Pkinase"/>
    <property type="match status" value="1"/>
</dbReference>
<dbReference type="SMART" id="SM00220">
    <property type="entry name" value="S_TKc"/>
    <property type="match status" value="1"/>
</dbReference>
<gene>
    <name evidence="2" type="ORF">MAMP_00103</name>
</gene>
<dbReference type="AlphaFoldDB" id="F5T0Q2"/>
<dbReference type="PANTHER" id="PTHR23257">
    <property type="entry name" value="SERINE-THREONINE PROTEIN KINASE"/>
    <property type="match status" value="1"/>
</dbReference>
<dbReference type="Proteomes" id="UP000003544">
    <property type="component" value="Unassembled WGS sequence"/>
</dbReference>
<dbReference type="GO" id="GO:0005524">
    <property type="term" value="F:ATP binding"/>
    <property type="evidence" value="ECO:0007669"/>
    <property type="project" value="InterPro"/>
</dbReference>
<feature type="domain" description="Protein kinase" evidence="1">
    <location>
        <begin position="1"/>
        <end position="173"/>
    </location>
</feature>
<dbReference type="GO" id="GO:0004674">
    <property type="term" value="F:protein serine/threonine kinase activity"/>
    <property type="evidence" value="ECO:0007669"/>
    <property type="project" value="UniProtKB-KW"/>
</dbReference>
<keyword evidence="2" id="KW-0808">Transferase</keyword>
<accession>F5T0Q2</accession>
<name>F5T0Q2_9GAMM</name>
<dbReference type="SUPFAM" id="SSF56112">
    <property type="entry name" value="Protein kinase-like (PK-like)"/>
    <property type="match status" value="1"/>
</dbReference>
<dbReference type="InterPro" id="IPR050167">
    <property type="entry name" value="Ser_Thr_protein_kinase"/>
</dbReference>
<reference evidence="2 3" key="1">
    <citation type="journal article" date="2011" name="J. Bacteriol.">
        <title>Draft genome sequence of Methylophaga aminisulfidivorans MP T.</title>
        <authorList>
            <person name="Han G.H."/>
            <person name="Kim W."/>
            <person name="Chun J."/>
            <person name="Kim S.W."/>
        </authorList>
    </citation>
    <scope>NUCLEOTIDE SEQUENCE [LARGE SCALE GENOMIC DNA]</scope>
    <source>
        <strain evidence="3">MP(T)</strain>
    </source>
</reference>
<dbReference type="GO" id="GO:0005737">
    <property type="term" value="C:cytoplasm"/>
    <property type="evidence" value="ECO:0007669"/>
    <property type="project" value="TreeGrafter"/>
</dbReference>
<dbReference type="EMBL" id="AFIG01000002">
    <property type="protein sequence ID" value="EGL53858.1"/>
    <property type="molecule type" value="Genomic_DNA"/>
</dbReference>
<keyword evidence="2" id="KW-0418">Kinase</keyword>
<dbReference type="InterPro" id="IPR011009">
    <property type="entry name" value="Kinase-like_dom_sf"/>
</dbReference>
<dbReference type="GO" id="GO:0007165">
    <property type="term" value="P:signal transduction"/>
    <property type="evidence" value="ECO:0007669"/>
    <property type="project" value="TreeGrafter"/>
</dbReference>
<dbReference type="InterPro" id="IPR008271">
    <property type="entry name" value="Ser/Thr_kinase_AS"/>
</dbReference>
<dbReference type="PROSITE" id="PS50011">
    <property type="entry name" value="PROTEIN_KINASE_DOM"/>
    <property type="match status" value="1"/>
</dbReference>
<dbReference type="eggNOG" id="COG0515">
    <property type="taxonomic scope" value="Bacteria"/>
</dbReference>
<keyword evidence="2" id="KW-0723">Serine/threonine-protein kinase</keyword>
<dbReference type="PROSITE" id="PS00108">
    <property type="entry name" value="PROTEIN_KINASE_ST"/>
    <property type="match status" value="1"/>
</dbReference>
<organism evidence="2 3">
    <name type="scientific">Methylophaga aminisulfidivorans MP</name>
    <dbReference type="NCBI Taxonomy" id="1026882"/>
    <lineage>
        <taxon>Bacteria</taxon>
        <taxon>Pseudomonadati</taxon>
        <taxon>Pseudomonadota</taxon>
        <taxon>Gammaproteobacteria</taxon>
        <taxon>Thiotrichales</taxon>
        <taxon>Piscirickettsiaceae</taxon>
        <taxon>Methylophaga</taxon>
    </lineage>
</organism>
<dbReference type="InterPro" id="IPR000719">
    <property type="entry name" value="Prot_kinase_dom"/>
</dbReference>
<evidence type="ECO:0000313" key="3">
    <source>
        <dbReference type="Proteomes" id="UP000003544"/>
    </source>
</evidence>
<dbReference type="STRING" id="1026882.MAMP_00103"/>
<keyword evidence="3" id="KW-1185">Reference proteome</keyword>
<sequence length="383" mass="44514">MPKALKFTDWRDGKSILQIVEGMLELAKTIHELHQRKFHHRDIKPANILFLNDRLYISDFGLVKYPDRLDITPEKSDVGPKYTMAPEMRRYAHQADGEAADIYSFAKTLWIAIVGDMQCFDGQYSPLSVISINSVCTGLYTKSLNELLAECTDNSPELRPRMKDVINRIEDWIRINNDFHQQNLTEWFDLQNRLFPAGMPESVTWTNSENIITVLNEIGKTKSLNHTFLPGGGGNTFIGAEHAKEVGMIAIKISDSIYDYIKPRKLTFESFGLNPKWNYFRLEVEDIELTDVYDGKRSFTCYEELVELQANKYAQRYHWDIHEYQGEPLTEDARLVCRYFSGCFVIFSTRSPYNLDPTTYDGRHNKMTEQAFRDYIFRNASRS</sequence>
<evidence type="ECO:0000259" key="1">
    <source>
        <dbReference type="PROSITE" id="PS50011"/>
    </source>
</evidence>